<evidence type="ECO:0000313" key="1">
    <source>
        <dbReference type="EMBL" id="TGN08420.1"/>
    </source>
</evidence>
<comment type="caution">
    <text evidence="1">The sequence shown here is derived from an EMBL/GenBank/DDBJ whole genome shotgun (WGS) entry which is preliminary data.</text>
</comment>
<dbReference type="AlphaFoldDB" id="A0A4R9LR17"/>
<gene>
    <name evidence="1" type="ORF">EHS11_16110</name>
</gene>
<dbReference type="InterPro" id="IPR029068">
    <property type="entry name" value="Glyas_Bleomycin-R_OHBP_Dase"/>
</dbReference>
<keyword evidence="2" id="KW-1185">Reference proteome</keyword>
<dbReference type="EMBL" id="RQHV01000061">
    <property type="protein sequence ID" value="TGN08420.1"/>
    <property type="molecule type" value="Genomic_DNA"/>
</dbReference>
<dbReference type="CDD" id="cd06587">
    <property type="entry name" value="VOC"/>
    <property type="match status" value="1"/>
</dbReference>
<reference evidence="1" key="1">
    <citation type="journal article" date="2019" name="PLoS Negl. Trop. Dis.">
        <title>Revisiting the worldwide diversity of Leptospira species in the environment.</title>
        <authorList>
            <person name="Vincent A.T."/>
            <person name="Schiettekatte O."/>
            <person name="Bourhy P."/>
            <person name="Veyrier F.J."/>
            <person name="Picardeau M."/>
        </authorList>
    </citation>
    <scope>NUCLEOTIDE SEQUENCE [LARGE SCALE GENOMIC DNA]</scope>
    <source>
        <strain evidence="1">201400974</strain>
    </source>
</reference>
<evidence type="ECO:0000313" key="2">
    <source>
        <dbReference type="Proteomes" id="UP000298264"/>
    </source>
</evidence>
<name>A0A4R9LR17_9LEPT</name>
<dbReference type="Proteomes" id="UP000298264">
    <property type="component" value="Unassembled WGS sequence"/>
</dbReference>
<dbReference type="SUPFAM" id="SSF54593">
    <property type="entry name" value="Glyoxalase/Bleomycin resistance protein/Dihydroxybiphenyl dioxygenase"/>
    <property type="match status" value="1"/>
</dbReference>
<accession>A0A4R9LR17</accession>
<dbReference type="RefSeq" id="WP_135765373.1">
    <property type="nucleotide sequence ID" value="NZ_RQHV01000061.1"/>
</dbReference>
<sequence>MIRFYSVNLFGGEDTRIASSFYKRLFGWKSVVESEGHSELFTGEGMRIVFSRIKPGCNVDPGTITLEVDGDSEQFLSEFRKEEYETEKSTPFNTEQRYVAYLDPWGNRIWIYRKSNPKN</sequence>
<organism evidence="1 2">
    <name type="scientific">Leptospira ilyithenensis</name>
    <dbReference type="NCBI Taxonomy" id="2484901"/>
    <lineage>
        <taxon>Bacteria</taxon>
        <taxon>Pseudomonadati</taxon>
        <taxon>Spirochaetota</taxon>
        <taxon>Spirochaetia</taxon>
        <taxon>Leptospirales</taxon>
        <taxon>Leptospiraceae</taxon>
        <taxon>Leptospira</taxon>
    </lineage>
</organism>
<dbReference type="OrthoDB" id="333388at2"/>
<protein>
    <submittedName>
        <fullName evidence="1">VOC family protein</fullName>
    </submittedName>
</protein>
<dbReference type="Gene3D" id="3.10.180.10">
    <property type="entry name" value="2,3-Dihydroxybiphenyl 1,2-Dioxygenase, domain 1"/>
    <property type="match status" value="1"/>
</dbReference>
<proteinExistence type="predicted"/>